<evidence type="ECO:0000313" key="1">
    <source>
        <dbReference type="EMBL" id="KAJ2894133.1"/>
    </source>
</evidence>
<comment type="caution">
    <text evidence="1">The sequence shown here is derived from an EMBL/GenBank/DDBJ whole genome shotgun (WGS) entry which is preliminary data.</text>
</comment>
<accession>A0ACC1M2M0</accession>
<evidence type="ECO:0000313" key="2">
    <source>
        <dbReference type="Proteomes" id="UP001139981"/>
    </source>
</evidence>
<name>A0ACC1M2M0_9FUNG</name>
<sequence length="413" mass="44136">MADKSRDISVVVVGGSYAGAAAARKLADLSKKGYPGLKVTLVDEKSHYFHAIGFPKSLVDGKYASKSFLPFSAFFEAGTQHQFVNSRLHAVTDAHHLELENGQQLYFDYLVLATGGKAPGPINVSATGKDDGLAEIERLRTGLENADSVLVIGGGAVGVEVTGFVAAAFPQKKVTLVHSGKRLLPANFREGVSNGAVAKLGQLGVNVVLNERIELPEDFGHAAHIGPQVLSGASGAEYSSDVQILAVGFKVNSAFLEPLEAKLGSLLHIEDGPGFIRVRPTLQLDSDAFPNIFVPGDANDLPMTAKYGFKAEMQGGTTAANIKKLIDSGFDQAFVRSQQQQRSSSVEVPPLSKWSDMLDAILVPIGPDLGVAQMLKVALGCSGIGNFIVRQLKTKDFMLWMRKGYFPNKQQIN</sequence>
<dbReference type="Proteomes" id="UP001139981">
    <property type="component" value="Unassembled WGS sequence"/>
</dbReference>
<organism evidence="1 2">
    <name type="scientific">Coemansia aciculifera</name>
    <dbReference type="NCBI Taxonomy" id="417176"/>
    <lineage>
        <taxon>Eukaryota</taxon>
        <taxon>Fungi</taxon>
        <taxon>Fungi incertae sedis</taxon>
        <taxon>Zoopagomycota</taxon>
        <taxon>Kickxellomycotina</taxon>
        <taxon>Kickxellomycetes</taxon>
        <taxon>Kickxellales</taxon>
        <taxon>Kickxellaceae</taxon>
        <taxon>Coemansia</taxon>
    </lineage>
</organism>
<dbReference type="EMBL" id="JANBVB010000450">
    <property type="protein sequence ID" value="KAJ2894133.1"/>
    <property type="molecule type" value="Genomic_DNA"/>
</dbReference>
<proteinExistence type="predicted"/>
<protein>
    <submittedName>
        <fullName evidence="1">Uncharacterized protein</fullName>
    </submittedName>
</protein>
<reference evidence="1" key="1">
    <citation type="submission" date="2022-07" db="EMBL/GenBank/DDBJ databases">
        <title>Phylogenomic reconstructions and comparative analyses of Kickxellomycotina fungi.</title>
        <authorList>
            <person name="Reynolds N.K."/>
            <person name="Stajich J.E."/>
            <person name="Barry K."/>
            <person name="Grigoriev I.V."/>
            <person name="Crous P."/>
            <person name="Smith M.E."/>
        </authorList>
    </citation>
    <scope>NUCLEOTIDE SEQUENCE</scope>
    <source>
        <strain evidence="1">CBS 190363</strain>
    </source>
</reference>
<keyword evidence="2" id="KW-1185">Reference proteome</keyword>
<gene>
    <name evidence="1" type="ORF">IWW38_002667</name>
</gene>